<proteinExistence type="predicted"/>
<dbReference type="Pfam" id="PF26605">
    <property type="entry name" value="WLGC"/>
    <property type="match status" value="1"/>
</dbReference>
<dbReference type="PANTHER" id="PTHR47186:SF61">
    <property type="entry name" value="LEUCINE-RICH REPEAT-CONTAINING PROTEIN 57-RELATED"/>
    <property type="match status" value="1"/>
</dbReference>
<name>A0A329RJD0_9STRA</name>
<dbReference type="InterPro" id="IPR032675">
    <property type="entry name" value="LRR_dom_sf"/>
</dbReference>
<keyword evidence="5" id="KW-1185">Reference proteome</keyword>
<keyword evidence="2" id="KW-0472">Membrane</keyword>
<feature type="transmembrane region" description="Helical" evidence="2">
    <location>
        <begin position="394"/>
        <end position="412"/>
    </location>
</feature>
<dbReference type="VEuPathDB" id="FungiDB:PC110_g19285"/>
<dbReference type="InterPro" id="IPR058256">
    <property type="entry name" value="WLGC"/>
</dbReference>
<feature type="transmembrane region" description="Helical" evidence="2">
    <location>
        <begin position="249"/>
        <end position="274"/>
    </location>
</feature>
<dbReference type="SUPFAM" id="SSF52058">
    <property type="entry name" value="L domain-like"/>
    <property type="match status" value="1"/>
</dbReference>
<accession>A0A329RJD0</accession>
<dbReference type="Proteomes" id="UP000251314">
    <property type="component" value="Unassembled WGS sequence"/>
</dbReference>
<feature type="transmembrane region" description="Helical" evidence="2">
    <location>
        <begin position="286"/>
        <end position="305"/>
    </location>
</feature>
<feature type="domain" description="WLGC" evidence="3">
    <location>
        <begin position="711"/>
        <end position="775"/>
    </location>
</feature>
<feature type="transmembrane region" description="Helical" evidence="2">
    <location>
        <begin position="82"/>
        <end position="104"/>
    </location>
</feature>
<dbReference type="AlphaFoldDB" id="A0A329RJD0"/>
<keyword evidence="2" id="KW-0812">Transmembrane</keyword>
<dbReference type="STRING" id="29920.A0A329RJD0"/>
<dbReference type="Gene3D" id="3.80.10.10">
    <property type="entry name" value="Ribonuclease Inhibitor"/>
    <property type="match status" value="1"/>
</dbReference>
<organism evidence="4 5">
    <name type="scientific">Phytophthora cactorum</name>
    <dbReference type="NCBI Taxonomy" id="29920"/>
    <lineage>
        <taxon>Eukaryota</taxon>
        <taxon>Sar</taxon>
        <taxon>Stramenopiles</taxon>
        <taxon>Oomycota</taxon>
        <taxon>Peronosporomycetes</taxon>
        <taxon>Peronosporales</taxon>
        <taxon>Peronosporaceae</taxon>
        <taxon>Phytophthora</taxon>
    </lineage>
</organism>
<evidence type="ECO:0000313" key="4">
    <source>
        <dbReference type="EMBL" id="RAW24289.1"/>
    </source>
</evidence>
<dbReference type="PANTHER" id="PTHR47186">
    <property type="entry name" value="LEUCINE-RICH REPEAT-CONTAINING PROTEIN 57"/>
    <property type="match status" value="1"/>
</dbReference>
<protein>
    <recommendedName>
        <fullName evidence="3">WLGC domain-containing protein</fullName>
    </recommendedName>
</protein>
<sequence length="775" mass="85487">MSGIGKDATITSPVGKGDEEVLPSEGEGALRRKSLLTMPNGSPTKIYPGLEDNTLKKKPSKYTKSEIQSKISPRTRHDASSVVLPGMIAVVVLTCMCWTLWLILLNVAPNDTVNRIMDTLTFDYGSFWLMVDPPMSLMIAATLGLVMVAVGYLGVFIKLISCRSSPKKAYLVHQAPDSNNFVKKVGKSLDDAAARPTRGKIASAILKFAAALAREDSAERKMSKLLMKFGDLALETFLLHQMLESGSPAVLIAIFTIVVASNALICAVMMFVPYKRAPRAETFVDILFDFLIAIACPMLTLVYCLSTFTFDREKFAINLQVFPAGWFEQSASVVADPVQTAVIYKSLKSLRIMSALDLFSRMGVNGTLCFRLRNVVDLIHNPTKQQSSVYPKRSRVGAAALGIFSAVLIVFVEESMRTSSLACEPHPECVVNARRWVSAENGSLTQCPCVTMIDRDVAPKTYTEWENPTNVTEKLTHLAATGDLQTIQVTNRYLGELPEELRRCNGLKHLSLEYTHTQALPTWIKEFTKLEYLHVESKFTSPMTVLPDDMFDDMSSLTFMHFAAFMTMTKLPSFQGLTNLRSLTLACFLSIVELPEFNNLQKLERLVLASMPAMDSLPDLSPVADLKSFAVSDRGAWCCNGFIGECNLEDRKCGLVHPVWGNPAVTCLASNRTGKVATTATLKLVEKFSSTICGPVLEAGILEGPPTEELMTPCNGTMYRQCPRADNVESMCYNARFMGITCTTNPYPIEMRRRQIAKGVGDLCDPEVEAWLGCK</sequence>
<dbReference type="OrthoDB" id="115706at2759"/>
<comment type="caution">
    <text evidence="4">The sequence shown here is derived from an EMBL/GenBank/DDBJ whole genome shotgun (WGS) entry which is preliminary data.</text>
</comment>
<keyword evidence="2" id="KW-1133">Transmembrane helix</keyword>
<feature type="transmembrane region" description="Helical" evidence="2">
    <location>
        <begin position="137"/>
        <end position="160"/>
    </location>
</feature>
<evidence type="ECO:0000256" key="1">
    <source>
        <dbReference type="SAM" id="MobiDB-lite"/>
    </source>
</evidence>
<evidence type="ECO:0000256" key="2">
    <source>
        <dbReference type="SAM" id="Phobius"/>
    </source>
</evidence>
<evidence type="ECO:0000259" key="3">
    <source>
        <dbReference type="Pfam" id="PF26605"/>
    </source>
</evidence>
<feature type="region of interest" description="Disordered" evidence="1">
    <location>
        <begin position="1"/>
        <end position="70"/>
    </location>
</feature>
<dbReference type="EMBL" id="MJFZ01000908">
    <property type="protein sequence ID" value="RAW24289.1"/>
    <property type="molecule type" value="Genomic_DNA"/>
</dbReference>
<reference evidence="4 5" key="1">
    <citation type="submission" date="2018-01" db="EMBL/GenBank/DDBJ databases">
        <title>Draft genome of the strawberry crown rot pathogen Phytophthora cactorum.</title>
        <authorList>
            <person name="Armitage A.D."/>
            <person name="Lysoe E."/>
            <person name="Nellist C.F."/>
            <person name="Harrison R.J."/>
            <person name="Brurberg M.B."/>
        </authorList>
    </citation>
    <scope>NUCLEOTIDE SEQUENCE [LARGE SCALE GENOMIC DNA]</scope>
    <source>
        <strain evidence="4 5">10300</strain>
    </source>
</reference>
<evidence type="ECO:0000313" key="5">
    <source>
        <dbReference type="Proteomes" id="UP000251314"/>
    </source>
</evidence>
<gene>
    <name evidence="4" type="ORF">PC110_g19285</name>
</gene>